<dbReference type="SUPFAM" id="SSF49777">
    <property type="entry name" value="PEBP-like"/>
    <property type="match status" value="1"/>
</dbReference>
<comment type="caution">
    <text evidence="2">The sequence shown here is derived from an EMBL/GenBank/DDBJ whole genome shotgun (WGS) entry which is preliminary data.</text>
</comment>
<evidence type="ECO:0000313" key="2">
    <source>
        <dbReference type="EMBL" id="CAJ0815779.1"/>
    </source>
</evidence>
<dbReference type="InterPro" id="IPR005247">
    <property type="entry name" value="YbhB_YbcL/LppC-like"/>
</dbReference>
<reference evidence="2 3" key="1">
    <citation type="submission" date="2023-07" db="EMBL/GenBank/DDBJ databases">
        <authorList>
            <person name="Peeters C."/>
        </authorList>
    </citation>
    <scope>NUCLEOTIDE SEQUENCE [LARGE SCALE GENOMIC DNA]</scope>
    <source>
        <strain evidence="2 3">LMG 18101</strain>
    </source>
</reference>
<accession>A0ABM9K5P5</accession>
<keyword evidence="3" id="KW-1185">Reference proteome</keyword>
<gene>
    <name evidence="2" type="ORF">LMG18101_02700</name>
</gene>
<dbReference type="PANTHER" id="PTHR30289:SF1">
    <property type="entry name" value="PEBP (PHOSPHATIDYLETHANOLAMINE-BINDING PROTEIN) FAMILY PROTEIN"/>
    <property type="match status" value="1"/>
</dbReference>
<dbReference type="Gene3D" id="3.90.280.10">
    <property type="entry name" value="PEBP-like"/>
    <property type="match status" value="1"/>
</dbReference>
<sequence length="194" mass="19831">MKPRLLRTSRNAVLLLASLSAVLPAQAQTGAQAGIFTIQSPAFADNGVMDRKYAGKNPANPNCTGDNVSPPLAWSDVPAGATSLVLIVSDPQGGGGLGVNHWLAYGIPATQTGLPEGAGTGDALRMGQNPIGKQAYLGPCPPKGTGMHHYVFLLIATDLAPDALPAGLTRAELDAALKGHAKGAAAWIGRFGNF</sequence>
<dbReference type="CDD" id="cd00865">
    <property type="entry name" value="PEBP_bact_arch"/>
    <property type="match status" value="1"/>
</dbReference>
<dbReference type="InterPro" id="IPR036610">
    <property type="entry name" value="PEBP-like_sf"/>
</dbReference>
<feature type="chain" id="PRO_5046531891" description="YbhB/YbcL family Raf kinase inhibitor-like protein" evidence="1">
    <location>
        <begin position="28"/>
        <end position="194"/>
    </location>
</feature>
<evidence type="ECO:0000313" key="3">
    <source>
        <dbReference type="Proteomes" id="UP001189757"/>
    </source>
</evidence>
<protein>
    <recommendedName>
        <fullName evidence="4">YbhB/YbcL family Raf kinase inhibitor-like protein</fullName>
    </recommendedName>
</protein>
<proteinExistence type="predicted"/>
<evidence type="ECO:0008006" key="4">
    <source>
        <dbReference type="Google" id="ProtNLM"/>
    </source>
</evidence>
<name>A0ABM9K5P5_9RALS</name>
<organism evidence="2 3">
    <name type="scientific">Ralstonia flaminis</name>
    <dbReference type="NCBI Taxonomy" id="3058597"/>
    <lineage>
        <taxon>Bacteria</taxon>
        <taxon>Pseudomonadati</taxon>
        <taxon>Pseudomonadota</taxon>
        <taxon>Betaproteobacteria</taxon>
        <taxon>Burkholderiales</taxon>
        <taxon>Burkholderiaceae</taxon>
        <taxon>Ralstonia</taxon>
    </lineage>
</organism>
<evidence type="ECO:0000256" key="1">
    <source>
        <dbReference type="SAM" id="SignalP"/>
    </source>
</evidence>
<dbReference type="NCBIfam" id="TIGR00481">
    <property type="entry name" value="YbhB/YbcL family Raf kinase inhibitor-like protein"/>
    <property type="match status" value="1"/>
</dbReference>
<dbReference type="InterPro" id="IPR008914">
    <property type="entry name" value="PEBP"/>
</dbReference>
<dbReference type="Proteomes" id="UP001189757">
    <property type="component" value="Unassembled WGS sequence"/>
</dbReference>
<dbReference type="RefSeq" id="WP_316681394.1">
    <property type="nucleotide sequence ID" value="NZ_CATZLL010000007.1"/>
</dbReference>
<keyword evidence="1" id="KW-0732">Signal</keyword>
<dbReference type="PANTHER" id="PTHR30289">
    <property type="entry name" value="UNCHARACTERIZED PROTEIN YBCL-RELATED"/>
    <property type="match status" value="1"/>
</dbReference>
<dbReference type="Pfam" id="PF01161">
    <property type="entry name" value="PBP"/>
    <property type="match status" value="1"/>
</dbReference>
<dbReference type="EMBL" id="CATZLL010000007">
    <property type="protein sequence ID" value="CAJ0815779.1"/>
    <property type="molecule type" value="Genomic_DNA"/>
</dbReference>
<feature type="signal peptide" evidence="1">
    <location>
        <begin position="1"/>
        <end position="27"/>
    </location>
</feature>